<feature type="domain" description="SET" evidence="1">
    <location>
        <begin position="87"/>
        <end position="332"/>
    </location>
</feature>
<dbReference type="PANTHER" id="PTHR46455:SF5">
    <property type="entry name" value="SET AND MYND DOMAIN CONTAINING, ARTHROPOD-SPECIFIC, MEMBER 4, ISOFORM A"/>
    <property type="match status" value="1"/>
</dbReference>
<dbReference type="SUPFAM" id="SSF82199">
    <property type="entry name" value="SET domain"/>
    <property type="match status" value="1"/>
</dbReference>
<dbReference type="InterPro" id="IPR046341">
    <property type="entry name" value="SET_dom_sf"/>
</dbReference>
<dbReference type="Gene3D" id="1.10.220.160">
    <property type="match status" value="1"/>
</dbReference>
<evidence type="ECO:0000313" key="3">
    <source>
        <dbReference type="Proteomes" id="UP001642540"/>
    </source>
</evidence>
<proteinExistence type="predicted"/>
<accession>A0ABP1PPB2</accession>
<sequence>MAMSYSDSNTLSVHPNFLFQGTMESSLSLSSEAFGGSASNSSSSSSLVNLHANSESSTSLASSSSPSPSPKMDCLNTQTASERQDCPLILVTRNEIFGRYIIAKQDIPAGTTIVSECPAAYGPDGDGCEGYEIPLCLSCCMIMNDDNEDIRCSTCKWPVCSKECELSLMHAENECKFFSERNILFPPDVQIATCYKGIQILRGFLLQSKHPEKWHELMQLQDWTELCCKNRDFPDLDKFRRDVLGLPDETSAAFWNKILGIFSVNSFSFMMKCETEDRSPSFGEFVFLTTSLFSHSCAPNANWAIGCSPDFQMRVRATVDIKKGEMISVPYTYDHMNYGTYGRVIRQQSFNCKCNRCLDPTELGTYNSVIKCYKCQQGLVLPLNPVDVKSEWKCKHCLSIFPGDLVNLFVEALADEVENCDCVEDLENFVLMHRDKTLHSNHWVLNLASNSILSYQAHCLNTLSREQLERFLWHCFYVLDILDVLAPGSSLFRGNVLLLISRALLTKTELSIREGHLSDKALIVEQMKVVYSYQKAAFQFWADDHSYRPQNETYGPEAKDLLKEMSRVKNQYLSEIGDL</sequence>
<dbReference type="Proteomes" id="UP001642540">
    <property type="component" value="Unassembled WGS sequence"/>
</dbReference>
<keyword evidence="3" id="KW-1185">Reference proteome</keyword>
<comment type="caution">
    <text evidence="2">The sequence shown here is derived from an EMBL/GenBank/DDBJ whole genome shotgun (WGS) entry which is preliminary data.</text>
</comment>
<organism evidence="2 3">
    <name type="scientific">Orchesella dallaii</name>
    <dbReference type="NCBI Taxonomy" id="48710"/>
    <lineage>
        <taxon>Eukaryota</taxon>
        <taxon>Metazoa</taxon>
        <taxon>Ecdysozoa</taxon>
        <taxon>Arthropoda</taxon>
        <taxon>Hexapoda</taxon>
        <taxon>Collembola</taxon>
        <taxon>Entomobryomorpha</taxon>
        <taxon>Entomobryoidea</taxon>
        <taxon>Orchesellidae</taxon>
        <taxon>Orchesellinae</taxon>
        <taxon>Orchesella</taxon>
    </lineage>
</organism>
<dbReference type="Gene3D" id="6.10.140.2220">
    <property type="match status" value="1"/>
</dbReference>
<dbReference type="PANTHER" id="PTHR46455">
    <property type="entry name" value="SET AND MYND DOMAIN CONTAINING, ARTHROPOD-SPECIFIC, MEMBER 4, ISOFORM A"/>
    <property type="match status" value="1"/>
</dbReference>
<evidence type="ECO:0000259" key="1">
    <source>
        <dbReference type="PROSITE" id="PS50280"/>
    </source>
</evidence>
<name>A0ABP1PPB2_9HEXA</name>
<evidence type="ECO:0000313" key="2">
    <source>
        <dbReference type="EMBL" id="CAL8072548.1"/>
    </source>
</evidence>
<reference evidence="2 3" key="1">
    <citation type="submission" date="2024-08" db="EMBL/GenBank/DDBJ databases">
        <authorList>
            <person name="Cucini C."/>
            <person name="Frati F."/>
        </authorList>
    </citation>
    <scope>NUCLEOTIDE SEQUENCE [LARGE SCALE GENOMIC DNA]</scope>
</reference>
<dbReference type="InterPro" id="IPR001214">
    <property type="entry name" value="SET_dom"/>
</dbReference>
<dbReference type="InterPro" id="IPR053010">
    <property type="entry name" value="SET_SmydA-8"/>
</dbReference>
<gene>
    <name evidence="2" type="ORF">ODALV1_LOCUS2221</name>
</gene>
<dbReference type="Gene3D" id="2.170.270.10">
    <property type="entry name" value="SET domain"/>
    <property type="match status" value="1"/>
</dbReference>
<dbReference type="Pfam" id="PF00856">
    <property type="entry name" value="SET"/>
    <property type="match status" value="1"/>
</dbReference>
<protein>
    <recommendedName>
        <fullName evidence="1">SET domain-containing protein</fullName>
    </recommendedName>
</protein>
<dbReference type="CDD" id="cd20071">
    <property type="entry name" value="SET_SMYD"/>
    <property type="match status" value="1"/>
</dbReference>
<dbReference type="PROSITE" id="PS50280">
    <property type="entry name" value="SET"/>
    <property type="match status" value="1"/>
</dbReference>
<dbReference type="EMBL" id="CAXLJM020000007">
    <property type="protein sequence ID" value="CAL8072548.1"/>
    <property type="molecule type" value="Genomic_DNA"/>
</dbReference>